<evidence type="ECO:0000313" key="3">
    <source>
        <dbReference type="Proteomes" id="UP000095767"/>
    </source>
</evidence>
<protein>
    <recommendedName>
        <fullName evidence="1">Mixed lineage kinase domain-containing protein</fullName>
    </recommendedName>
</protein>
<evidence type="ECO:0000313" key="2">
    <source>
        <dbReference type="EMBL" id="OEL17599.1"/>
    </source>
</evidence>
<accession>A0A1E5UXI2</accession>
<dbReference type="PANTHER" id="PTHR35832:SF9">
    <property type="entry name" value="OS12G0276800 PROTEIN"/>
    <property type="match status" value="1"/>
</dbReference>
<keyword evidence="3" id="KW-1185">Reference proteome</keyword>
<dbReference type="GO" id="GO:0007166">
    <property type="term" value="P:cell surface receptor signaling pathway"/>
    <property type="evidence" value="ECO:0007669"/>
    <property type="project" value="InterPro"/>
</dbReference>
<proteinExistence type="predicted"/>
<dbReference type="InterPro" id="IPR036537">
    <property type="entry name" value="Adaptor_Cbl_N_dom_sf"/>
</dbReference>
<evidence type="ECO:0000259" key="1">
    <source>
        <dbReference type="Pfam" id="PF22215"/>
    </source>
</evidence>
<dbReference type="OrthoDB" id="627753at2759"/>
<dbReference type="Gene3D" id="1.20.930.20">
    <property type="entry name" value="Adaptor protein Cbl, N-terminal domain"/>
    <property type="match status" value="1"/>
</dbReference>
<dbReference type="CDD" id="cd21037">
    <property type="entry name" value="MLKL_NTD"/>
    <property type="match status" value="1"/>
</dbReference>
<dbReference type="InterPro" id="IPR059179">
    <property type="entry name" value="MLKL-like_MCAfunc"/>
</dbReference>
<reference evidence="2 3" key="1">
    <citation type="submission" date="2016-09" db="EMBL/GenBank/DDBJ databases">
        <title>The draft genome of Dichanthelium oligosanthes: A C3 panicoid grass species.</title>
        <authorList>
            <person name="Studer A.J."/>
            <person name="Schnable J.C."/>
            <person name="Brutnell T.P."/>
        </authorList>
    </citation>
    <scope>NUCLEOTIDE SEQUENCE [LARGE SCALE GENOMIC DNA]</scope>
    <source>
        <strain evidence="3">cv. Kellogg 1175</strain>
        <tissue evidence="2">Leaf</tissue>
    </source>
</reference>
<feature type="domain" description="Mixed lineage kinase" evidence="1">
    <location>
        <begin position="8"/>
        <end position="111"/>
    </location>
</feature>
<gene>
    <name evidence="2" type="ORF">BAE44_0021381</name>
</gene>
<dbReference type="Pfam" id="PF22215">
    <property type="entry name" value="MLKL_N"/>
    <property type="match status" value="1"/>
</dbReference>
<comment type="caution">
    <text evidence="2">The sequence shown here is derived from an EMBL/GenBank/DDBJ whole genome shotgun (WGS) entry which is preliminary data.</text>
</comment>
<dbReference type="PANTHER" id="PTHR35832">
    <property type="entry name" value="OS12G0248400 PROTEIN-RELATED"/>
    <property type="match status" value="1"/>
</dbReference>
<dbReference type="AlphaFoldDB" id="A0A1E5UXI2"/>
<dbReference type="InterPro" id="IPR054000">
    <property type="entry name" value="MLKL_N"/>
</dbReference>
<sequence length="152" mass="16900">MADPLGSVEKIVKVALMIKEAVDKVRKNKECREIRKRVVRVSALLTRLQETQMTKDPATSSALKELEETLTVAHELVTACQRKNVLMSRFCTAGDLAEQLREVKQDISDLMVDGIFATNVNTTILLTHIQLGACTPPQKVSLLAYVLHNNPC</sequence>
<dbReference type="EMBL" id="LWDX02059402">
    <property type="protein sequence ID" value="OEL17599.1"/>
    <property type="molecule type" value="Genomic_DNA"/>
</dbReference>
<organism evidence="2 3">
    <name type="scientific">Dichanthelium oligosanthes</name>
    <dbReference type="NCBI Taxonomy" id="888268"/>
    <lineage>
        <taxon>Eukaryota</taxon>
        <taxon>Viridiplantae</taxon>
        <taxon>Streptophyta</taxon>
        <taxon>Embryophyta</taxon>
        <taxon>Tracheophyta</taxon>
        <taxon>Spermatophyta</taxon>
        <taxon>Magnoliopsida</taxon>
        <taxon>Liliopsida</taxon>
        <taxon>Poales</taxon>
        <taxon>Poaceae</taxon>
        <taxon>PACMAD clade</taxon>
        <taxon>Panicoideae</taxon>
        <taxon>Panicodae</taxon>
        <taxon>Paniceae</taxon>
        <taxon>Dichantheliinae</taxon>
        <taxon>Dichanthelium</taxon>
    </lineage>
</organism>
<dbReference type="STRING" id="888268.A0A1E5UXI2"/>
<dbReference type="Proteomes" id="UP000095767">
    <property type="component" value="Unassembled WGS sequence"/>
</dbReference>
<name>A0A1E5UXI2_9POAL</name>